<dbReference type="EMBL" id="JBICBT010000867">
    <property type="protein sequence ID" value="KAL3096240.1"/>
    <property type="molecule type" value="Genomic_DNA"/>
</dbReference>
<protein>
    <submittedName>
        <fullName evidence="2">Uncharacterized protein</fullName>
    </submittedName>
</protein>
<keyword evidence="3" id="KW-1185">Reference proteome</keyword>
<feature type="compositionally biased region" description="Polar residues" evidence="1">
    <location>
        <begin position="32"/>
        <end position="42"/>
    </location>
</feature>
<evidence type="ECO:0000256" key="1">
    <source>
        <dbReference type="SAM" id="MobiDB-lite"/>
    </source>
</evidence>
<name>A0ABD2K014_9BILA</name>
<dbReference type="Proteomes" id="UP001620626">
    <property type="component" value="Unassembled WGS sequence"/>
</dbReference>
<gene>
    <name evidence="2" type="ORF">niasHT_021954</name>
</gene>
<sequence length="105" mass="11455">MLFFFCPSPSTNAVRLTATDEIGPPTARGTDGRTNSPNSVQNEGPKADRPTGDDDERQANPPLFASHSPPTLLPAHYFPPSPVRFLVVDKLQQPMEEGFAVICEF</sequence>
<evidence type="ECO:0000313" key="2">
    <source>
        <dbReference type="EMBL" id="KAL3096240.1"/>
    </source>
</evidence>
<accession>A0ABD2K014</accession>
<comment type="caution">
    <text evidence="2">The sequence shown here is derived from an EMBL/GenBank/DDBJ whole genome shotgun (WGS) entry which is preliminary data.</text>
</comment>
<feature type="region of interest" description="Disordered" evidence="1">
    <location>
        <begin position="14"/>
        <end position="68"/>
    </location>
</feature>
<dbReference type="AlphaFoldDB" id="A0ABD2K014"/>
<organism evidence="2 3">
    <name type="scientific">Heterodera trifolii</name>
    <dbReference type="NCBI Taxonomy" id="157864"/>
    <lineage>
        <taxon>Eukaryota</taxon>
        <taxon>Metazoa</taxon>
        <taxon>Ecdysozoa</taxon>
        <taxon>Nematoda</taxon>
        <taxon>Chromadorea</taxon>
        <taxon>Rhabditida</taxon>
        <taxon>Tylenchina</taxon>
        <taxon>Tylenchomorpha</taxon>
        <taxon>Tylenchoidea</taxon>
        <taxon>Heteroderidae</taxon>
        <taxon>Heteroderinae</taxon>
        <taxon>Heterodera</taxon>
    </lineage>
</organism>
<reference evidence="2 3" key="1">
    <citation type="submission" date="2024-10" db="EMBL/GenBank/DDBJ databases">
        <authorList>
            <person name="Kim D."/>
        </authorList>
    </citation>
    <scope>NUCLEOTIDE SEQUENCE [LARGE SCALE GENOMIC DNA]</scope>
    <source>
        <strain evidence="2">BH-2024</strain>
    </source>
</reference>
<evidence type="ECO:0000313" key="3">
    <source>
        <dbReference type="Proteomes" id="UP001620626"/>
    </source>
</evidence>
<proteinExistence type="predicted"/>